<accession>A0ACC0HXL8</accession>
<sequence length="151" mass="17115">MEAYIQGVADRVSLGLLPTSEGSWVTAVRALRLEVTLFILLVRNYRTHRVSANPRCLRVLAIGNASVKRLPFSACNNICGHFQKQDLHQDVIIRDIIQNHLLQILCLIAMEKPISLTPEHIQDEKVKVHQEMEKVKPKELPGKDIPKGDQH</sequence>
<evidence type="ECO:0000313" key="1">
    <source>
        <dbReference type="EMBL" id="KAI8017722.1"/>
    </source>
</evidence>
<gene>
    <name evidence="1" type="ORF">LOK49_LG04G03514</name>
</gene>
<reference evidence="1 2" key="1">
    <citation type="journal article" date="2022" name="Plant J.">
        <title>Chromosome-level genome of Camellia lanceoleosa provides a valuable resource for understanding genome evolution and self-incompatibility.</title>
        <authorList>
            <person name="Gong W."/>
            <person name="Xiao S."/>
            <person name="Wang L."/>
            <person name="Liao Z."/>
            <person name="Chang Y."/>
            <person name="Mo W."/>
            <person name="Hu G."/>
            <person name="Li W."/>
            <person name="Zhao G."/>
            <person name="Zhu H."/>
            <person name="Hu X."/>
            <person name="Ji K."/>
            <person name="Xiang X."/>
            <person name="Song Q."/>
            <person name="Yuan D."/>
            <person name="Jin S."/>
            <person name="Zhang L."/>
        </authorList>
    </citation>
    <scope>NUCLEOTIDE SEQUENCE [LARGE SCALE GENOMIC DNA]</scope>
    <source>
        <strain evidence="1">SQ_2022a</strain>
    </source>
</reference>
<protein>
    <submittedName>
        <fullName evidence="1">Glucose-6-phosphate 1-dehydrogenase 5, cytoplasmic</fullName>
    </submittedName>
</protein>
<proteinExistence type="predicted"/>
<name>A0ACC0HXL8_9ERIC</name>
<dbReference type="Proteomes" id="UP001060215">
    <property type="component" value="Chromosome 2"/>
</dbReference>
<dbReference type="EMBL" id="CM045759">
    <property type="protein sequence ID" value="KAI8017722.1"/>
    <property type="molecule type" value="Genomic_DNA"/>
</dbReference>
<organism evidence="1 2">
    <name type="scientific">Camellia lanceoleosa</name>
    <dbReference type="NCBI Taxonomy" id="1840588"/>
    <lineage>
        <taxon>Eukaryota</taxon>
        <taxon>Viridiplantae</taxon>
        <taxon>Streptophyta</taxon>
        <taxon>Embryophyta</taxon>
        <taxon>Tracheophyta</taxon>
        <taxon>Spermatophyta</taxon>
        <taxon>Magnoliopsida</taxon>
        <taxon>eudicotyledons</taxon>
        <taxon>Gunneridae</taxon>
        <taxon>Pentapetalae</taxon>
        <taxon>asterids</taxon>
        <taxon>Ericales</taxon>
        <taxon>Theaceae</taxon>
        <taxon>Camellia</taxon>
    </lineage>
</organism>
<evidence type="ECO:0000313" key="2">
    <source>
        <dbReference type="Proteomes" id="UP001060215"/>
    </source>
</evidence>
<comment type="caution">
    <text evidence="1">The sequence shown here is derived from an EMBL/GenBank/DDBJ whole genome shotgun (WGS) entry which is preliminary data.</text>
</comment>
<keyword evidence="2" id="KW-1185">Reference proteome</keyword>